<evidence type="ECO:0000313" key="1">
    <source>
        <dbReference type="EMBL" id="KAJ3486892.1"/>
    </source>
</evidence>
<accession>A0ACC1QPI0</accession>
<dbReference type="EMBL" id="JANAKD010000872">
    <property type="protein sequence ID" value="KAJ3486892.1"/>
    <property type="molecule type" value="Genomic_DNA"/>
</dbReference>
<dbReference type="Proteomes" id="UP001148737">
    <property type="component" value="Unassembled WGS sequence"/>
</dbReference>
<comment type="caution">
    <text evidence="1">The sequence shown here is derived from an EMBL/GenBank/DDBJ whole genome shotgun (WGS) entry which is preliminary data.</text>
</comment>
<reference evidence="1" key="1">
    <citation type="submission" date="2022-07" db="EMBL/GenBank/DDBJ databases">
        <title>Genome Sequence of Lecanicillium saksenae.</title>
        <authorList>
            <person name="Buettner E."/>
        </authorList>
    </citation>
    <scope>NUCLEOTIDE SEQUENCE</scope>
    <source>
        <strain evidence="1">VT-O1</strain>
    </source>
</reference>
<sequence>MENGAQGEGKDPSSFLGDIIGNPVIVKLNSGVVYKGELQSVDGYMNIALEKTQEFVNGVKRREYGDAFVRGNNGKLTFATQLKEAS</sequence>
<protein>
    <submittedName>
        <fullName evidence="1">Uncharacterized protein</fullName>
    </submittedName>
</protein>
<name>A0ACC1QPI0_9HYPO</name>
<keyword evidence="2" id="KW-1185">Reference proteome</keyword>
<organism evidence="1 2">
    <name type="scientific">Lecanicillium saksenae</name>
    <dbReference type="NCBI Taxonomy" id="468837"/>
    <lineage>
        <taxon>Eukaryota</taxon>
        <taxon>Fungi</taxon>
        <taxon>Dikarya</taxon>
        <taxon>Ascomycota</taxon>
        <taxon>Pezizomycotina</taxon>
        <taxon>Sordariomycetes</taxon>
        <taxon>Hypocreomycetidae</taxon>
        <taxon>Hypocreales</taxon>
        <taxon>Cordycipitaceae</taxon>
        <taxon>Lecanicillium</taxon>
    </lineage>
</organism>
<gene>
    <name evidence="1" type="ORF">NLG97_g6526</name>
</gene>
<evidence type="ECO:0000313" key="2">
    <source>
        <dbReference type="Proteomes" id="UP001148737"/>
    </source>
</evidence>
<proteinExistence type="predicted"/>